<reference evidence="3" key="1">
    <citation type="submission" date="2018-06" db="EMBL/GenBank/DDBJ databases">
        <title>Complete genome of Pseudomonas insecticola strain QZS01.</title>
        <authorList>
            <person name="Wang J."/>
            <person name="Su Q."/>
        </authorList>
    </citation>
    <scope>NUCLEOTIDE SEQUENCE [LARGE SCALE GENOMIC DNA]</scope>
    <source>
        <strain evidence="3">QZS01</strain>
    </source>
</reference>
<feature type="signal peptide" evidence="1">
    <location>
        <begin position="1"/>
        <end position="23"/>
    </location>
</feature>
<dbReference type="RefSeq" id="WP_127161666.1">
    <property type="nucleotide sequence ID" value="NZ_CP029822.1"/>
</dbReference>
<organism evidence="2 3">
    <name type="scientific">Entomomonas moraniae</name>
    <dbReference type="NCBI Taxonomy" id="2213226"/>
    <lineage>
        <taxon>Bacteria</taxon>
        <taxon>Pseudomonadati</taxon>
        <taxon>Pseudomonadota</taxon>
        <taxon>Gammaproteobacteria</taxon>
        <taxon>Pseudomonadales</taxon>
        <taxon>Pseudomonadaceae</taxon>
        <taxon>Entomomonas</taxon>
    </lineage>
</organism>
<proteinExistence type="predicted"/>
<keyword evidence="3" id="KW-1185">Reference proteome</keyword>
<dbReference type="KEGG" id="emo:DM558_01080"/>
<keyword evidence="1" id="KW-0732">Signal</keyword>
<evidence type="ECO:0000313" key="2">
    <source>
        <dbReference type="EMBL" id="AZS49453.1"/>
    </source>
</evidence>
<accession>A0A3S9XAI3</accession>
<dbReference type="Proteomes" id="UP000273143">
    <property type="component" value="Chromosome"/>
</dbReference>
<evidence type="ECO:0000313" key="3">
    <source>
        <dbReference type="Proteomes" id="UP000273143"/>
    </source>
</evidence>
<protein>
    <submittedName>
        <fullName evidence="2">Uncharacterized protein</fullName>
    </submittedName>
</protein>
<gene>
    <name evidence="2" type="ORF">DM558_01080</name>
</gene>
<sequence>MKQLLLIISIAISLGVFTSMSYAARKPGTTSVGYRLAWVESNSFYVICHYEEFYLNTGLRTGNNSYERQHMKSSFKGCTKL</sequence>
<dbReference type="AlphaFoldDB" id="A0A3S9XAI3"/>
<evidence type="ECO:0000256" key="1">
    <source>
        <dbReference type="SAM" id="SignalP"/>
    </source>
</evidence>
<feature type="chain" id="PRO_5019361285" evidence="1">
    <location>
        <begin position="24"/>
        <end position="81"/>
    </location>
</feature>
<dbReference type="EMBL" id="CP029822">
    <property type="protein sequence ID" value="AZS49453.1"/>
    <property type="molecule type" value="Genomic_DNA"/>
</dbReference>
<name>A0A3S9XAI3_9GAMM</name>